<reference evidence="1" key="1">
    <citation type="submission" date="2020-04" db="EMBL/GenBank/DDBJ databases">
        <authorList>
            <person name="Alioto T."/>
            <person name="Alioto T."/>
            <person name="Gomez Garrido J."/>
        </authorList>
    </citation>
    <scope>NUCLEOTIDE SEQUENCE</scope>
    <source>
        <strain evidence="1">A484AB</strain>
    </source>
</reference>
<proteinExistence type="predicted"/>
<dbReference type="Proteomes" id="UP001152795">
    <property type="component" value="Unassembled WGS sequence"/>
</dbReference>
<dbReference type="AlphaFoldDB" id="A0A7D9EU53"/>
<dbReference type="EMBL" id="CACRXK020009479">
    <property type="protein sequence ID" value="CAB4017289.1"/>
    <property type="molecule type" value="Genomic_DNA"/>
</dbReference>
<evidence type="ECO:0000313" key="1">
    <source>
        <dbReference type="EMBL" id="CAB4017289.1"/>
    </source>
</evidence>
<comment type="caution">
    <text evidence="1">The sequence shown here is derived from an EMBL/GenBank/DDBJ whole genome shotgun (WGS) entry which is preliminary data.</text>
</comment>
<organism evidence="1 2">
    <name type="scientific">Paramuricea clavata</name>
    <name type="common">Red gorgonian</name>
    <name type="synonym">Violescent sea-whip</name>
    <dbReference type="NCBI Taxonomy" id="317549"/>
    <lineage>
        <taxon>Eukaryota</taxon>
        <taxon>Metazoa</taxon>
        <taxon>Cnidaria</taxon>
        <taxon>Anthozoa</taxon>
        <taxon>Octocorallia</taxon>
        <taxon>Malacalcyonacea</taxon>
        <taxon>Plexauridae</taxon>
        <taxon>Paramuricea</taxon>
    </lineage>
</organism>
<name>A0A7D9EU53_PARCT</name>
<gene>
    <name evidence="1" type="ORF">PACLA_8A009682</name>
</gene>
<sequence length="884" mass="99246">MEGCFLGNGERLNFSNMTQFPTSDPVVWNIDEEAVLDELYGMLTAADTNAYDNQLNHIPQMQDTNMNANLPEMNKLQHFDVYKPQFPLTSNHAASMPVLPTQDQPMNYNQIQNSNRRPDFQVPQQQPNVYAPLSRYPQNNAICNPPPQNNAIRNPPPQNNTICNPPPQGNIICNPPPQNIPPSIIIPAVDKVPSHAPSTESTLVTFVDLKTFYEKGQCRLQGKSEQRLDYASSFVRIYLENPDNIQAKSACVERSPDAAHILKDNVGQVPLKILPDESDHWIKVNLDDAGSEVYKLSKVKGEERNLFRIGVKLLFKDTNKSKTFYSDAFQVKSKPKATEGFCEDGEKPMIKVEPSNATELKKRPAKRPRIDEQGQDVMMSSPLSTGSSVFPEVITDHLEAATANIKHLKVNHPIQTPRGDVAYHFKLKDCPKNIQLEEGDLIGFFENPHDGKSEIRRLTCDNARYAKLAGVISRSAWLEGKTPGDDDKDPTDVVCVIGVVKVKVRGPVENGERIYASLSSYPGVAMPEHVITQVTSQELTLIGQSLESGKDSSADAVNLVSCFVSILLSIQTQHTNKALSDMRTDVLGNVDSKIKRAKKKLLRGLQWKLLIVGIFLGLLGVLLYQLYAPLTALRYWRCSLGSIDDSTSSFSFTTTNYQVPKVNGIEFHFDDLMDKLDANFKRKKNDTMYRYYLNIDRCAAGGLKYGVRGPLFYVIDKKCSAAYYYFDGTYSKYKSGRNFLCSFDERSCSYCSTDEKNTKKLRSSGNNTLNTTRLEEQCLSGIKEKQRSASFKYISGKTMKEVSVDGIEVTIDELQLVLNETMNEAPKDKSVRYFYNLKRCSENALGPKSFAVIGKCDNSHYYSDSGKKWKKYKTARDVQCVPSC</sequence>
<accession>A0A7D9EU53</accession>
<dbReference type="OrthoDB" id="5963161at2759"/>
<protein>
    <submittedName>
        <fullName evidence="1">Uncharacterized protein</fullName>
    </submittedName>
</protein>
<keyword evidence="2" id="KW-1185">Reference proteome</keyword>
<evidence type="ECO:0000313" key="2">
    <source>
        <dbReference type="Proteomes" id="UP001152795"/>
    </source>
</evidence>